<dbReference type="InterPro" id="IPR051259">
    <property type="entry name" value="rRNA_Methyltransferase"/>
</dbReference>
<dbReference type="PANTHER" id="PTHR43191">
    <property type="entry name" value="RRNA METHYLTRANSFERASE 3"/>
    <property type="match status" value="1"/>
</dbReference>
<evidence type="ECO:0000256" key="2">
    <source>
        <dbReference type="ARBA" id="ARBA00022679"/>
    </source>
</evidence>
<dbReference type="InterPro" id="IPR001537">
    <property type="entry name" value="SpoU_MeTrfase"/>
</dbReference>
<gene>
    <name evidence="4" type="ORF">GYA27_00635</name>
</gene>
<evidence type="ECO:0000256" key="1">
    <source>
        <dbReference type="ARBA" id="ARBA00022603"/>
    </source>
</evidence>
<dbReference type="GO" id="GO:0006396">
    <property type="term" value="P:RNA processing"/>
    <property type="evidence" value="ECO:0007669"/>
    <property type="project" value="InterPro"/>
</dbReference>
<dbReference type="SUPFAM" id="SSF75217">
    <property type="entry name" value="alpha/beta knot"/>
    <property type="match status" value="1"/>
</dbReference>
<evidence type="ECO:0000259" key="3">
    <source>
        <dbReference type="Pfam" id="PF00588"/>
    </source>
</evidence>
<evidence type="ECO:0000313" key="5">
    <source>
        <dbReference type="Proteomes" id="UP000526033"/>
    </source>
</evidence>
<dbReference type="Proteomes" id="UP000526033">
    <property type="component" value="Unassembled WGS sequence"/>
</dbReference>
<sequence length="239" mass="26778">MTIRYSRYSHTSEFSYCFGIYPIIDLLEKKSECAREIILSSKAEQGEGISKLLELAKNAKIPVSYSNAQIDRLTTNESVLAVGIFAKYNSELTHANNHLVLVNPSDMGNVGSIIRTSLGFSVKDVAIIRPGVDIFDPRVVRSSMGAIFSMNIGYFDSFEDYIFSNDKNRTYYLFMTDGEVSLKKIEKVSPFSLIFGNEGEGLDPSYRKYGKTVYIPQNKEIDSLNLAMSVGIGLYEFTL</sequence>
<dbReference type="PANTHER" id="PTHR43191:SF2">
    <property type="entry name" value="RRNA METHYLTRANSFERASE 3, MITOCHONDRIAL"/>
    <property type="match status" value="1"/>
</dbReference>
<organism evidence="4 5">
    <name type="scientific">candidate division WWE3 bacterium</name>
    <dbReference type="NCBI Taxonomy" id="2053526"/>
    <lineage>
        <taxon>Bacteria</taxon>
        <taxon>Katanobacteria</taxon>
    </lineage>
</organism>
<comment type="caution">
    <text evidence="4">The sequence shown here is derived from an EMBL/GenBank/DDBJ whole genome shotgun (WGS) entry which is preliminary data.</text>
</comment>
<dbReference type="Gene3D" id="3.30.1330.30">
    <property type="match status" value="1"/>
</dbReference>
<dbReference type="Pfam" id="PF00588">
    <property type="entry name" value="SpoU_methylase"/>
    <property type="match status" value="1"/>
</dbReference>
<name>A0A7X9HGU9_UNCKA</name>
<dbReference type="CDD" id="cd18082">
    <property type="entry name" value="SpoU-like_family"/>
    <property type="match status" value="1"/>
</dbReference>
<keyword evidence="2 4" id="KW-0808">Transferase</keyword>
<proteinExistence type="predicted"/>
<dbReference type="InterPro" id="IPR029064">
    <property type="entry name" value="Ribosomal_eL30-like_sf"/>
</dbReference>
<reference evidence="4 5" key="1">
    <citation type="journal article" date="2020" name="Biotechnol. Biofuels">
        <title>New insights from the biogas microbiome by comprehensive genome-resolved metagenomics of nearly 1600 species originating from multiple anaerobic digesters.</title>
        <authorList>
            <person name="Campanaro S."/>
            <person name="Treu L."/>
            <person name="Rodriguez-R L.M."/>
            <person name="Kovalovszki A."/>
            <person name="Ziels R.M."/>
            <person name="Maus I."/>
            <person name="Zhu X."/>
            <person name="Kougias P.G."/>
            <person name="Basile A."/>
            <person name="Luo G."/>
            <person name="Schluter A."/>
            <person name="Konstantinidis K.T."/>
            <person name="Angelidaki I."/>
        </authorList>
    </citation>
    <scope>NUCLEOTIDE SEQUENCE [LARGE SCALE GENOMIC DNA]</scope>
    <source>
        <strain evidence="4">AS27yjCOA_165</strain>
    </source>
</reference>
<dbReference type="GO" id="GO:0008173">
    <property type="term" value="F:RNA methyltransferase activity"/>
    <property type="evidence" value="ECO:0007669"/>
    <property type="project" value="InterPro"/>
</dbReference>
<protein>
    <submittedName>
        <fullName evidence="4">TrmH family RNA methyltransferase</fullName>
    </submittedName>
</protein>
<dbReference type="InterPro" id="IPR029026">
    <property type="entry name" value="tRNA_m1G_MTases_N"/>
</dbReference>
<accession>A0A7X9HGU9</accession>
<keyword evidence="1 4" id="KW-0489">Methyltransferase</keyword>
<dbReference type="GO" id="GO:0032259">
    <property type="term" value="P:methylation"/>
    <property type="evidence" value="ECO:0007669"/>
    <property type="project" value="UniProtKB-KW"/>
</dbReference>
<dbReference type="InterPro" id="IPR029028">
    <property type="entry name" value="Alpha/beta_knot_MTases"/>
</dbReference>
<dbReference type="GO" id="GO:0003723">
    <property type="term" value="F:RNA binding"/>
    <property type="evidence" value="ECO:0007669"/>
    <property type="project" value="InterPro"/>
</dbReference>
<evidence type="ECO:0000313" key="4">
    <source>
        <dbReference type="EMBL" id="NMB69696.1"/>
    </source>
</evidence>
<feature type="domain" description="tRNA/rRNA methyltransferase SpoU type" evidence="3">
    <location>
        <begin position="98"/>
        <end position="235"/>
    </location>
</feature>
<dbReference type="EMBL" id="JAAZNL010000005">
    <property type="protein sequence ID" value="NMB69696.1"/>
    <property type="molecule type" value="Genomic_DNA"/>
</dbReference>
<dbReference type="Gene3D" id="3.40.1280.10">
    <property type="match status" value="1"/>
</dbReference>
<dbReference type="AlphaFoldDB" id="A0A7X9HGU9"/>